<feature type="transmembrane region" description="Helical" evidence="1">
    <location>
        <begin position="63"/>
        <end position="83"/>
    </location>
</feature>
<feature type="transmembrane region" description="Helical" evidence="1">
    <location>
        <begin position="476"/>
        <end position="509"/>
    </location>
</feature>
<keyword evidence="1" id="KW-0472">Membrane</keyword>
<keyword evidence="3" id="KW-1185">Reference proteome</keyword>
<feature type="transmembrane region" description="Helical" evidence="1">
    <location>
        <begin position="137"/>
        <end position="161"/>
    </location>
</feature>
<comment type="caution">
    <text evidence="2">The sequence shown here is derived from an EMBL/GenBank/DDBJ whole genome shotgun (WGS) entry which is preliminary data.</text>
</comment>
<organism evidence="2 3">
    <name type="scientific">Nesterenkonia aethiopica</name>
    <dbReference type="NCBI Taxonomy" id="269144"/>
    <lineage>
        <taxon>Bacteria</taxon>
        <taxon>Bacillati</taxon>
        <taxon>Actinomycetota</taxon>
        <taxon>Actinomycetes</taxon>
        <taxon>Micrococcales</taxon>
        <taxon>Micrococcaceae</taxon>
        <taxon>Nesterenkonia</taxon>
    </lineage>
</organism>
<feature type="transmembrane region" description="Helical" evidence="1">
    <location>
        <begin position="333"/>
        <end position="351"/>
    </location>
</feature>
<evidence type="ECO:0000313" key="3">
    <source>
        <dbReference type="Proteomes" id="UP001500236"/>
    </source>
</evidence>
<keyword evidence="1" id="KW-0812">Transmembrane</keyword>
<feature type="transmembrane region" description="Helical" evidence="1">
    <location>
        <begin position="407"/>
        <end position="429"/>
    </location>
</feature>
<protein>
    <recommendedName>
        <fullName evidence="4">ABC-2 type transport system permease protein</fullName>
    </recommendedName>
</protein>
<dbReference type="RefSeq" id="WP_344681834.1">
    <property type="nucleotide sequence ID" value="NZ_BAAAVT010000012.1"/>
</dbReference>
<evidence type="ECO:0008006" key="4">
    <source>
        <dbReference type="Google" id="ProtNLM"/>
    </source>
</evidence>
<feature type="transmembrane region" description="Helical" evidence="1">
    <location>
        <begin position="173"/>
        <end position="192"/>
    </location>
</feature>
<evidence type="ECO:0000256" key="1">
    <source>
        <dbReference type="SAM" id="Phobius"/>
    </source>
</evidence>
<feature type="transmembrane region" description="Helical" evidence="1">
    <location>
        <begin position="379"/>
        <end position="401"/>
    </location>
</feature>
<feature type="transmembrane region" description="Helical" evidence="1">
    <location>
        <begin position="21"/>
        <end position="43"/>
    </location>
</feature>
<name>A0ABP6LZD8_9MICC</name>
<feature type="transmembrane region" description="Helical" evidence="1">
    <location>
        <begin position="308"/>
        <end position="327"/>
    </location>
</feature>
<feature type="transmembrane region" description="Helical" evidence="1">
    <location>
        <begin position="450"/>
        <end position="470"/>
    </location>
</feature>
<keyword evidence="1" id="KW-1133">Transmembrane helix</keyword>
<evidence type="ECO:0000313" key="2">
    <source>
        <dbReference type="EMBL" id="GAA3067619.1"/>
    </source>
</evidence>
<feature type="transmembrane region" description="Helical" evidence="1">
    <location>
        <begin position="104"/>
        <end position="131"/>
    </location>
</feature>
<proteinExistence type="predicted"/>
<gene>
    <name evidence="2" type="ORF">GCM10010529_20380</name>
</gene>
<accession>A0ABP6LZD8</accession>
<dbReference type="Proteomes" id="UP001500236">
    <property type="component" value="Unassembled WGS sequence"/>
</dbReference>
<sequence length="529" mass="55320">MVATLIRLKLTLSANSFKRSAWQVVGTLFALLYGVGITGLVVAGMVAGGSPLVGLEPELRQTYSVLLGAGVMLLWLLVPLFLTGGDTVMDPKQLVTYGLPRRTLVVGLLLCGLVSIGSVLTLLWLIGYILYWRAEPAALVVALVSAPVLLLTFSLVSQAAVTAASAWLDGRRFRDLMAILGLGLAMLIWPAITMVQNTAGGLAEAMPTIAGVVSYTPLGAGAALPGDVAAGRWGALALHLLVLAATIAAALLVVRAGLVTLTERPPAPKTRRRSAQQGRLGLFAIFPDRPWGAVAARSLTYWLKDPRYGGSLVVVPGLVILAIFLHLQTGQTVFLYGLGPFLAFTLGYAISADVSYDHTAFSLHVTAGIRGIDDRAGRAVALLTFALPATLLAAMVPSWIAGGPMPMVLTATVSVGMLLTAVGVSSLVSARFTYPVPKPGDSPFKQPQGALGRVMVIQLLSMAAIGLLMVPELVGWIVWTFTGIGWVGAVTATVAVLKGAGLLGAGLLLGARVFDRSQPELFQQVQAHA</sequence>
<dbReference type="EMBL" id="BAAAVT010000012">
    <property type="protein sequence ID" value="GAA3067619.1"/>
    <property type="molecule type" value="Genomic_DNA"/>
</dbReference>
<feature type="transmembrane region" description="Helical" evidence="1">
    <location>
        <begin position="233"/>
        <end position="254"/>
    </location>
</feature>
<reference evidence="3" key="1">
    <citation type="journal article" date="2019" name="Int. J. Syst. Evol. Microbiol.">
        <title>The Global Catalogue of Microorganisms (GCM) 10K type strain sequencing project: providing services to taxonomists for standard genome sequencing and annotation.</title>
        <authorList>
            <consortium name="The Broad Institute Genomics Platform"/>
            <consortium name="The Broad Institute Genome Sequencing Center for Infectious Disease"/>
            <person name="Wu L."/>
            <person name="Ma J."/>
        </authorList>
    </citation>
    <scope>NUCLEOTIDE SEQUENCE [LARGE SCALE GENOMIC DNA]</scope>
    <source>
        <strain evidence="3">JCM 14309</strain>
    </source>
</reference>